<comment type="cofactor">
    <cofactor evidence="1">
        <name>thiamine diphosphate</name>
        <dbReference type="ChEBI" id="CHEBI:58937"/>
    </cofactor>
</comment>
<protein>
    <recommendedName>
        <fullName evidence="2">3-methyl-2-oxobutanoate dehydrogenase (2-methylpropanoyl-transferring)</fullName>
        <ecNumber evidence="2">1.2.4.4</ecNumber>
    </recommendedName>
</protein>
<dbReference type="SMART" id="SM00861">
    <property type="entry name" value="Transket_pyr"/>
    <property type="match status" value="1"/>
</dbReference>
<comment type="caution">
    <text evidence="9">The sequence shown here is derived from an EMBL/GenBank/DDBJ whole genome shotgun (WGS) entry which is preliminary data.</text>
</comment>
<reference evidence="9" key="1">
    <citation type="journal article" date="2023" name="Genome Biol. Evol.">
        <title>First Whole Genome Sequence and Flow Cytometry Genome Size Data for the Lichen-Forming Fungus Ramalina farinacea (Ascomycota).</title>
        <authorList>
            <person name="Llewellyn T."/>
            <person name="Mian S."/>
            <person name="Hill R."/>
            <person name="Leitch I.J."/>
            <person name="Gaya E."/>
        </authorList>
    </citation>
    <scope>NUCLEOTIDE SEQUENCE</scope>
    <source>
        <strain evidence="9">LIQ254RAFAR</strain>
    </source>
</reference>
<dbReference type="Gene3D" id="3.40.50.920">
    <property type="match status" value="1"/>
</dbReference>
<dbReference type="GO" id="GO:0005886">
    <property type="term" value="C:plasma membrane"/>
    <property type="evidence" value="ECO:0007669"/>
    <property type="project" value="InterPro"/>
</dbReference>
<accession>A0AA43TX54</accession>
<dbReference type="GO" id="GO:0007584">
    <property type="term" value="P:response to nutrient"/>
    <property type="evidence" value="ECO:0007669"/>
    <property type="project" value="TreeGrafter"/>
</dbReference>
<dbReference type="InterPro" id="IPR033248">
    <property type="entry name" value="Transketolase_C"/>
</dbReference>
<keyword evidence="7" id="KW-0812">Transmembrane</keyword>
<evidence type="ECO:0000313" key="9">
    <source>
        <dbReference type="EMBL" id="MDI1489705.1"/>
    </source>
</evidence>
<evidence type="ECO:0000256" key="2">
    <source>
        <dbReference type="ARBA" id="ARBA00012277"/>
    </source>
</evidence>
<dbReference type="InterPro" id="IPR005475">
    <property type="entry name" value="Transketolase-like_Pyr-bd"/>
</dbReference>
<dbReference type="InterPro" id="IPR029061">
    <property type="entry name" value="THDP-binding"/>
</dbReference>
<comment type="catalytic activity">
    <reaction evidence="4">
        <text>N(6)-[(R)-lipoyl]-L-lysyl-[protein] + 3-methyl-2-oxobutanoate + H(+) = N(6)-[(R)-S(8)-2-methylpropanoyldihydrolipoyl]-L-lysyl-[protein] + CO2</text>
        <dbReference type="Rhea" id="RHEA:13457"/>
        <dbReference type="Rhea" id="RHEA-COMP:10474"/>
        <dbReference type="Rhea" id="RHEA-COMP:10497"/>
        <dbReference type="ChEBI" id="CHEBI:11851"/>
        <dbReference type="ChEBI" id="CHEBI:15378"/>
        <dbReference type="ChEBI" id="CHEBI:16526"/>
        <dbReference type="ChEBI" id="CHEBI:83099"/>
        <dbReference type="ChEBI" id="CHEBI:83142"/>
        <dbReference type="EC" id="1.2.4.4"/>
    </reaction>
    <physiologicalReaction direction="left-to-right" evidence="4">
        <dbReference type="Rhea" id="RHEA:13458"/>
    </physiologicalReaction>
</comment>
<dbReference type="Proteomes" id="UP001161017">
    <property type="component" value="Unassembled WGS sequence"/>
</dbReference>
<dbReference type="Pfam" id="PF02779">
    <property type="entry name" value="Transket_pyr"/>
    <property type="match status" value="1"/>
</dbReference>
<feature type="compositionally biased region" description="Polar residues" evidence="6">
    <location>
        <begin position="1480"/>
        <end position="1490"/>
    </location>
</feature>
<dbReference type="FunFam" id="3.40.50.970:FF:000001">
    <property type="entry name" value="Pyruvate dehydrogenase E1 beta subunit"/>
    <property type="match status" value="1"/>
</dbReference>
<evidence type="ECO:0000256" key="1">
    <source>
        <dbReference type="ARBA" id="ARBA00001964"/>
    </source>
</evidence>
<dbReference type="CDD" id="cd07036">
    <property type="entry name" value="TPP_PYR_E1-PDHc-beta_like"/>
    <property type="match status" value="1"/>
</dbReference>
<keyword evidence="7" id="KW-0472">Membrane</keyword>
<feature type="compositionally biased region" description="Polar residues" evidence="6">
    <location>
        <begin position="1277"/>
        <end position="1287"/>
    </location>
</feature>
<feature type="transmembrane region" description="Helical" evidence="7">
    <location>
        <begin position="1015"/>
        <end position="1033"/>
    </location>
</feature>
<feature type="compositionally biased region" description="Basic and acidic residues" evidence="6">
    <location>
        <begin position="775"/>
        <end position="797"/>
    </location>
</feature>
<feature type="region of interest" description="Disordered" evidence="6">
    <location>
        <begin position="1257"/>
        <end position="1618"/>
    </location>
</feature>
<dbReference type="GO" id="GO:0015079">
    <property type="term" value="F:potassium ion transmembrane transporter activity"/>
    <property type="evidence" value="ECO:0007669"/>
    <property type="project" value="InterPro"/>
</dbReference>
<organism evidence="9 10">
    <name type="scientific">Ramalina farinacea</name>
    <dbReference type="NCBI Taxonomy" id="258253"/>
    <lineage>
        <taxon>Eukaryota</taxon>
        <taxon>Fungi</taxon>
        <taxon>Dikarya</taxon>
        <taxon>Ascomycota</taxon>
        <taxon>Pezizomycotina</taxon>
        <taxon>Lecanoromycetes</taxon>
        <taxon>OSLEUM clade</taxon>
        <taxon>Lecanoromycetidae</taxon>
        <taxon>Lecanorales</taxon>
        <taxon>Lecanorineae</taxon>
        <taxon>Ramalinaceae</taxon>
        <taxon>Ramalina</taxon>
    </lineage>
</organism>
<feature type="compositionally biased region" description="Polar residues" evidence="6">
    <location>
        <begin position="1424"/>
        <end position="1443"/>
    </location>
</feature>
<dbReference type="Gene3D" id="3.40.50.970">
    <property type="match status" value="1"/>
</dbReference>
<dbReference type="PANTHER" id="PTHR42980">
    <property type="entry name" value="2-OXOISOVALERATE DEHYDROGENASE SUBUNIT BETA-RELATED"/>
    <property type="match status" value="1"/>
</dbReference>
<dbReference type="EMBL" id="JAPUFD010000010">
    <property type="protein sequence ID" value="MDI1489705.1"/>
    <property type="molecule type" value="Genomic_DNA"/>
</dbReference>
<feature type="compositionally biased region" description="Basic and acidic residues" evidence="6">
    <location>
        <begin position="1320"/>
        <end position="1340"/>
    </location>
</feature>
<name>A0AA43TX54_9LECA</name>
<feature type="region of interest" description="Disordered" evidence="6">
    <location>
        <begin position="764"/>
        <end position="797"/>
    </location>
</feature>
<dbReference type="InterPro" id="IPR009014">
    <property type="entry name" value="Transketo_C/PFOR_II"/>
</dbReference>
<keyword evidence="7" id="KW-1133">Transmembrane helix</keyword>
<evidence type="ECO:0000256" key="4">
    <source>
        <dbReference type="ARBA" id="ARBA00051764"/>
    </source>
</evidence>
<keyword evidence="10" id="KW-1185">Reference proteome</keyword>
<evidence type="ECO:0000256" key="3">
    <source>
        <dbReference type="ARBA" id="ARBA00023002"/>
    </source>
</evidence>
<dbReference type="GO" id="GO:0006091">
    <property type="term" value="P:generation of precursor metabolites and energy"/>
    <property type="evidence" value="ECO:0007669"/>
    <property type="project" value="UniProtKB-ARBA"/>
</dbReference>
<keyword evidence="3" id="KW-0560">Oxidoreductase</keyword>
<dbReference type="GO" id="GO:0009083">
    <property type="term" value="P:branched-chain amino acid catabolic process"/>
    <property type="evidence" value="ECO:0007669"/>
    <property type="project" value="TreeGrafter"/>
</dbReference>
<evidence type="ECO:0000256" key="5">
    <source>
        <dbReference type="SAM" id="Coils"/>
    </source>
</evidence>
<dbReference type="FunFam" id="3.40.50.920:FF:000001">
    <property type="entry name" value="Pyruvate dehydrogenase E1 beta subunit"/>
    <property type="match status" value="1"/>
</dbReference>
<dbReference type="Pfam" id="PF02780">
    <property type="entry name" value="Transketolase_C"/>
    <property type="match status" value="1"/>
</dbReference>
<dbReference type="EC" id="1.2.4.4" evidence="2"/>
<feature type="coiled-coil region" evidence="5">
    <location>
        <begin position="462"/>
        <end position="529"/>
    </location>
</feature>
<feature type="region of interest" description="Disordered" evidence="6">
    <location>
        <begin position="879"/>
        <end position="912"/>
    </location>
</feature>
<evidence type="ECO:0000256" key="6">
    <source>
        <dbReference type="SAM" id="MobiDB-lite"/>
    </source>
</evidence>
<evidence type="ECO:0000256" key="7">
    <source>
        <dbReference type="SAM" id="Phobius"/>
    </source>
</evidence>
<evidence type="ECO:0000313" key="10">
    <source>
        <dbReference type="Proteomes" id="UP001161017"/>
    </source>
</evidence>
<proteinExistence type="predicted"/>
<feature type="transmembrane region" description="Helical" evidence="7">
    <location>
        <begin position="1166"/>
        <end position="1191"/>
    </location>
</feature>
<evidence type="ECO:0000259" key="8">
    <source>
        <dbReference type="SMART" id="SM00861"/>
    </source>
</evidence>
<feature type="transmembrane region" description="Helical" evidence="7">
    <location>
        <begin position="446"/>
        <end position="463"/>
    </location>
</feature>
<feature type="compositionally biased region" description="Polar residues" evidence="6">
    <location>
        <begin position="1402"/>
        <end position="1416"/>
    </location>
</feature>
<dbReference type="SUPFAM" id="SSF52518">
    <property type="entry name" value="Thiamin diphosphate-binding fold (THDP-binding)"/>
    <property type="match status" value="1"/>
</dbReference>
<dbReference type="InterPro" id="IPR031606">
    <property type="entry name" value="Kch1/2"/>
</dbReference>
<feature type="compositionally biased region" description="Polar residues" evidence="6">
    <location>
        <begin position="1342"/>
        <end position="1355"/>
    </location>
</feature>
<dbReference type="PANTHER" id="PTHR42980:SF1">
    <property type="entry name" value="2-OXOISOVALERATE DEHYDROGENASE SUBUNIT BETA, MITOCHONDRIAL"/>
    <property type="match status" value="1"/>
</dbReference>
<sequence>MEETSYHPESHVQGFDCCSYCRQQAHPETILQNGTVTMLVCSTSWRLTKSPHRWSQIQYALRSHATAATTPRLNVPIDYSTHPLLHHSSSSLHANSQYPASSPSTRQNLYQAINSALRHALQTDERTLIFGEDVHFGGVFRCTMGLSSDFGSERVFNTPLTEQGIAGFAIGAAAQGMKAIAEIQFADYVYPAFDQLVNEAAKWRYREGATGGNVGGLVVRMPCGVVGHGALYHSQSPEALFTHIPGLRVVMPRSPAQAKGLLLASIACNDPVVFMEPKILYRAAVEQVPNEAYELDLSKADIVKSGSDVTVISYGHPLYLCSSAIAAAEKDFGISVELVDLRTLCPWDKETVLQSVRKTSRAIVVHESMINAGVGAEVAATIQEGAFLRLEAPVQRLGAWATHMGLTFERFNVPDVTREQSTSVSRKILSTDLHYSCEKGNGMRQLGPFLGMSSLLFTAFDLYRARAECHHLRDQLEKAKDEEAGSIAAAVLLVQVEQRNTRNAVFQRIRELEAEVEESERVIRSKSQVHRQELFKHHQNCLLLEDENAKLGRKWRQAQNERNMSADSFRKLQDQYYRLKDNFDREVTKASHSLQDEVKASKQREVSLQKQVDDVTAEKDRYWTAGCELDAHYRADYQRHLDQEASDRQTSQNALDAKDAVANELKDQIQQLSNSSGINAFKQRLAAAAQQKQKDILRQAQDHVDTANNDKQALRTERDQALQAKGTAESQAERSLRSELATCQGLRKDKTSLEAKVQQLDKDVKTEQGNVSTLAKERDSLKAERDSLSNEGDTIKAERDSLAKQRKTLEADKTALNQKLEDANNKSLEEIIRGCQAVLAKQTVINGKDKEIADLKGRIAQFEAPDDFLQKFADCGVSSSKAPPEPLTKGAGVSKKKKQAKPPAPKFPKDWTPLKELGTSTHDFNRSHKALDLENTSPPLVREQYGSATNEQTWDYLNLSDFKSTSCWSPFSYGIVYILLVISVAVYIVDIYTASNLLFFDRWSSQVKPWIPFEVSRWVFAGCIILSWILLAYRMWRAIRAMRTGVITASYLDPLAVRIESVRPGKARGWRRFLVFAALTKGRKGSEYVALFTYFSFEAWLRIVFAEGPRQVINALTLYSVLKAKLIPVGQHAPNEGHTSVAQFFINVKILANDNTQQATILFGMLYVLIVWIFSAISLIVAFLMYITFLWHHIPSADGSLTQFCRRKIEKRLNQIVRKKVDKAIAKDYKDRVNRVATGGVGASVGAPASNLDLDYKRQPTLPNLDANDGIPPAALSRQTTGNNFNPFESRPASPFGFRPASPFMERPSSPRPSALSGSTKHEPTIPDFDGANKRPEAPSRHGTQSSLHSNTSYASDAPLMGGAAEMGYRTPNRQSPPGGPSRMESERSASSSRGPPPRNYSAMSQNTQRSTSAGQSRMGLPPRQSSATGSRSMTPMSGSTQGPGRHPMSRDPSAASTSSQQRRPLPGPSGLSRRPTQEYEMQSPTSSSDRPPPLPSANGSSYTPFRPTVTGQPRNFARPQQHHPAPPPTDYFGETHVPQRVGTAPAAQSAGMYDDTIYDAYGASNPPPGQQAFVPFRSATAGPGPRPGPATGPMHGRRMNSNDGMRAAPSPYRPPNF</sequence>
<dbReference type="Pfam" id="PF16944">
    <property type="entry name" value="KCH"/>
    <property type="match status" value="1"/>
</dbReference>
<feature type="domain" description="Transketolase-like pyrimidine-binding" evidence="8">
    <location>
        <begin position="107"/>
        <end position="283"/>
    </location>
</feature>
<dbReference type="SUPFAM" id="SSF52922">
    <property type="entry name" value="TK C-terminal domain-like"/>
    <property type="match status" value="1"/>
</dbReference>
<dbReference type="GO" id="GO:0003863">
    <property type="term" value="F:branched-chain 2-oxo acid dehydrogenase activity"/>
    <property type="evidence" value="ECO:0007669"/>
    <property type="project" value="UniProtKB-EC"/>
</dbReference>
<keyword evidence="5" id="KW-0175">Coiled coil</keyword>
<feature type="transmembrane region" description="Helical" evidence="7">
    <location>
        <begin position="971"/>
        <end position="995"/>
    </location>
</feature>
<feature type="compositionally biased region" description="Polar residues" evidence="6">
    <location>
        <begin position="1498"/>
        <end position="1514"/>
    </location>
</feature>
<gene>
    <name evidence="9" type="ORF">OHK93_000903</name>
</gene>